<feature type="compositionally biased region" description="Polar residues" evidence="4">
    <location>
        <begin position="645"/>
        <end position="669"/>
    </location>
</feature>
<keyword evidence="6" id="KW-1185">Reference proteome</keyword>
<protein>
    <submittedName>
        <fullName evidence="5">Uncharacterized protein</fullName>
    </submittedName>
</protein>
<evidence type="ECO:0000313" key="5">
    <source>
        <dbReference type="EMBL" id="KAL3856149.1"/>
    </source>
</evidence>
<feature type="compositionally biased region" description="Polar residues" evidence="4">
    <location>
        <begin position="709"/>
        <end position="723"/>
    </location>
</feature>
<reference evidence="5 6" key="1">
    <citation type="submission" date="2024-11" db="EMBL/GenBank/DDBJ databases">
        <title>Chromosome-level genome assembly of the freshwater bivalve Anodonta woodiana.</title>
        <authorList>
            <person name="Chen X."/>
        </authorList>
    </citation>
    <scope>NUCLEOTIDE SEQUENCE [LARGE SCALE GENOMIC DNA]</scope>
    <source>
        <strain evidence="5">MN2024</strain>
        <tissue evidence="5">Gills</tissue>
    </source>
</reference>
<feature type="region of interest" description="Disordered" evidence="4">
    <location>
        <begin position="534"/>
        <end position="933"/>
    </location>
</feature>
<name>A0ABD3V3B7_SINWO</name>
<feature type="compositionally biased region" description="Basic and acidic residues" evidence="4">
    <location>
        <begin position="893"/>
        <end position="904"/>
    </location>
</feature>
<dbReference type="PROSITE" id="PS50088">
    <property type="entry name" value="ANK_REPEAT"/>
    <property type="match status" value="3"/>
</dbReference>
<sequence length="963" mass="108220">MIIKLLTFVIFILFYPFLGDFQKAAAFIHEFLLKLNEDLECAELRDTLNLALLHMQKYYRMLQNRTQEKIHVQTLSLHARGLSPMTPFVDAPDKFQWRWINLDSSRLLASMGAADESINITTLPSIIQAAKQGNVDLITELIHQDGSTAVHQACHDDNPDALRMLLEYGGDFTIQDTQGRAPIHWAVTAYTLDCLRVLIEHNADVNVRDKDGLTPCMWACRLDHIQHFELLSRSERFHVEDADGIERDIIGRTWMHWSIRRMEPLECLQTLLTAETAMLRDDDGKTVLHTAAEMGSLPASKIIIEIGGHHCINQRDKQDRTPLHLASIGGHGDVVNFLLENEADMNAVDKFSATAWEYARNRQLHYCQLIIMSHQRQRFTSNPSTPIANGLGLMFGNSSLMNGDFNGNEFDFMSTRDSVESMPVTPPHPPKRPRTGRAPMLHRSQSLSDRDRSREHSFIDRQISSANETIPNKIERIDLSAGDSMIHRNERIDLSSPVDIHRRNERIEVSVNTRQAALEGYAAANDREEVAMTTDDHLDEDIDGVSVGGMDVSDIEDEDNQPPLQTARKLPQGNQRPPGPQPNFHPRPPPRHSQPRAPPPGPAASRAQPPSYTQPIQPPYRKSQPEFGDNAQNYNSIQPRPPPRTSTTNQRITSGFFNQRTPASTTDSYPSPNRPKPAPRPQRMQQVPKPPILTSPPPGRPGSGPSIREQITSPPLSSQSPDHSSARQDNRPDSGSTRPPGVLEGKKLMPPPLLTPLENAPKLPNIDSMENLGKKKKKKKRNRDHSNKDAERDMKSPPEDLTPPRGYAAPLHPPPSATVRQQRAQSGHPSPKFSKGNPQRHEGRYMDENMEEEKDTEEKPPMMNGLAVPIQDAPMRSNQPGQRLQPMDSDDYDSVRNSESKIEEGFNEDEEIGPLIPPPQGFRGPAGDRPLSQSVPQHSQILTYLEIMKYLHLSVRMGKRADS</sequence>
<keyword evidence="2 3" id="KW-0040">ANK repeat</keyword>
<feature type="compositionally biased region" description="Basic residues" evidence="4">
    <location>
        <begin position="774"/>
        <end position="783"/>
    </location>
</feature>
<feature type="compositionally biased region" description="Pro residues" evidence="4">
    <location>
        <begin position="688"/>
        <end position="700"/>
    </location>
</feature>
<dbReference type="InterPro" id="IPR002110">
    <property type="entry name" value="Ankyrin_rpt"/>
</dbReference>
<dbReference type="EMBL" id="JBJQND010000013">
    <property type="protein sequence ID" value="KAL3856149.1"/>
    <property type="molecule type" value="Genomic_DNA"/>
</dbReference>
<dbReference type="InterPro" id="IPR036770">
    <property type="entry name" value="Ankyrin_rpt-contain_sf"/>
</dbReference>
<keyword evidence="1" id="KW-0677">Repeat</keyword>
<dbReference type="SUPFAM" id="SSF48403">
    <property type="entry name" value="Ankyrin repeat"/>
    <property type="match status" value="1"/>
</dbReference>
<feature type="region of interest" description="Disordered" evidence="4">
    <location>
        <begin position="418"/>
        <end position="456"/>
    </location>
</feature>
<organism evidence="5 6">
    <name type="scientific">Sinanodonta woodiana</name>
    <name type="common">Chinese pond mussel</name>
    <name type="synonym">Anodonta woodiana</name>
    <dbReference type="NCBI Taxonomy" id="1069815"/>
    <lineage>
        <taxon>Eukaryota</taxon>
        <taxon>Metazoa</taxon>
        <taxon>Spiralia</taxon>
        <taxon>Lophotrochozoa</taxon>
        <taxon>Mollusca</taxon>
        <taxon>Bivalvia</taxon>
        <taxon>Autobranchia</taxon>
        <taxon>Heteroconchia</taxon>
        <taxon>Palaeoheterodonta</taxon>
        <taxon>Unionida</taxon>
        <taxon>Unionoidea</taxon>
        <taxon>Unionidae</taxon>
        <taxon>Unioninae</taxon>
        <taxon>Sinanodonta</taxon>
    </lineage>
</organism>
<feature type="repeat" description="ANK" evidence="3">
    <location>
        <begin position="145"/>
        <end position="177"/>
    </location>
</feature>
<dbReference type="Pfam" id="PF12796">
    <property type="entry name" value="Ank_2"/>
    <property type="match status" value="2"/>
</dbReference>
<feature type="compositionally biased region" description="Basic and acidic residues" evidence="4">
    <location>
        <begin position="784"/>
        <end position="798"/>
    </location>
</feature>
<evidence type="ECO:0000256" key="3">
    <source>
        <dbReference type="PROSITE-ProRule" id="PRU00023"/>
    </source>
</evidence>
<evidence type="ECO:0000256" key="1">
    <source>
        <dbReference type="ARBA" id="ARBA00022737"/>
    </source>
</evidence>
<dbReference type="SMART" id="SM00248">
    <property type="entry name" value="ANK"/>
    <property type="match status" value="5"/>
</dbReference>
<dbReference type="PANTHER" id="PTHR24198">
    <property type="entry name" value="ANKYRIN REPEAT AND PROTEIN KINASE DOMAIN-CONTAINING PROTEIN"/>
    <property type="match status" value="1"/>
</dbReference>
<comment type="caution">
    <text evidence="5">The sequence shown here is derived from an EMBL/GenBank/DDBJ whole genome shotgun (WGS) entry which is preliminary data.</text>
</comment>
<dbReference type="AlphaFoldDB" id="A0ABD3V3B7"/>
<evidence type="ECO:0000256" key="2">
    <source>
        <dbReference type="ARBA" id="ARBA00023043"/>
    </source>
</evidence>
<accession>A0ABD3V3B7</accession>
<dbReference type="Proteomes" id="UP001634394">
    <property type="component" value="Unassembled WGS sequence"/>
</dbReference>
<feature type="compositionally biased region" description="Polar residues" evidence="4">
    <location>
        <begin position="818"/>
        <end position="828"/>
    </location>
</feature>
<feature type="repeat" description="ANK" evidence="3">
    <location>
        <begin position="318"/>
        <end position="350"/>
    </location>
</feature>
<evidence type="ECO:0000313" key="6">
    <source>
        <dbReference type="Proteomes" id="UP001634394"/>
    </source>
</evidence>
<dbReference type="Gene3D" id="1.25.40.20">
    <property type="entry name" value="Ankyrin repeat-containing domain"/>
    <property type="match status" value="1"/>
</dbReference>
<proteinExistence type="predicted"/>
<feature type="compositionally biased region" description="Pro residues" evidence="4">
    <location>
        <begin position="577"/>
        <end position="587"/>
    </location>
</feature>
<dbReference type="PROSITE" id="PS50297">
    <property type="entry name" value="ANK_REP_REGION"/>
    <property type="match status" value="3"/>
</dbReference>
<feature type="repeat" description="ANK" evidence="3">
    <location>
        <begin position="178"/>
        <end position="210"/>
    </location>
</feature>
<gene>
    <name evidence="5" type="ORF">ACJMK2_010937</name>
</gene>
<dbReference type="PANTHER" id="PTHR24198:SF165">
    <property type="entry name" value="ANKYRIN REPEAT-CONTAINING PROTEIN-RELATED"/>
    <property type="match status" value="1"/>
</dbReference>
<evidence type="ECO:0000256" key="4">
    <source>
        <dbReference type="SAM" id="MobiDB-lite"/>
    </source>
</evidence>